<evidence type="ECO:0000313" key="8">
    <source>
        <dbReference type="Proteomes" id="UP001220610"/>
    </source>
</evidence>
<dbReference type="GO" id="GO:0016787">
    <property type="term" value="F:hydrolase activity"/>
    <property type="evidence" value="ECO:0007669"/>
    <property type="project" value="UniProtKB-UniRule"/>
</dbReference>
<keyword evidence="3 4" id="KW-0443">Lipid metabolism</keyword>
<feature type="domain" description="PNPLA" evidence="6">
    <location>
        <begin position="12"/>
        <end position="255"/>
    </location>
</feature>
<feature type="transmembrane region" description="Helical" evidence="5">
    <location>
        <begin position="112"/>
        <end position="135"/>
    </location>
</feature>
<gene>
    <name evidence="7" type="ORF">P0Y53_03240</name>
</gene>
<dbReference type="PANTHER" id="PTHR14226">
    <property type="entry name" value="NEUROPATHY TARGET ESTERASE/SWISS CHEESE D.MELANOGASTER"/>
    <property type="match status" value="1"/>
</dbReference>
<keyword evidence="1 4" id="KW-0378">Hydrolase</keyword>
<evidence type="ECO:0000256" key="4">
    <source>
        <dbReference type="PROSITE-ProRule" id="PRU01161"/>
    </source>
</evidence>
<dbReference type="PROSITE" id="PS51635">
    <property type="entry name" value="PNPLA"/>
    <property type="match status" value="1"/>
</dbReference>
<dbReference type="PANTHER" id="PTHR14226:SF78">
    <property type="entry name" value="SLR0060 PROTEIN"/>
    <property type="match status" value="1"/>
</dbReference>
<sequence length="434" mass="48217">MSLSPKNKIGLALSGGGYRATAFHLGTLRTLHRLGILDKVDVISTISGGSITGACYMASEKDFPEFYEELYMDLQRKNVIKWVLLSPIGLRFLLLLGILGGSFYFLFAGPAWLFPVIWLLVFILLYFFQFALLPISRRIEKVYNRFFYKGMTLDQLPAHPRLVIGATNLQTARPFVFSRTYMQDSTYQFLDEPIKFNPKGFPLARAVMASSCVPFAFTPVRIHRKFFQDPAQAKTIHPILVDGGVYDNQGIHKVMQKGSFACDIVITSDAGAGSSGELRFRNTFSLLLETVEVFMSRIKKVQMVRNVYDNAATAGKEIAYLSLGWDLDKCIPGFISNLAKGQITDKVKEAHGLLPEWIADPNAHEAAITQHLQDRTGYSTIKEPGPDAKALARKVGTNLTALSKARVDALVGQAAALTELQVKLYCPSLFTTKP</sequence>
<evidence type="ECO:0000256" key="5">
    <source>
        <dbReference type="SAM" id="Phobius"/>
    </source>
</evidence>
<organism evidence="7 8">
    <name type="scientific">Candidatus Pseudobacter hemicellulosilyticus</name>
    <dbReference type="NCBI Taxonomy" id="3121375"/>
    <lineage>
        <taxon>Bacteria</taxon>
        <taxon>Pseudomonadati</taxon>
        <taxon>Bacteroidota</taxon>
        <taxon>Chitinophagia</taxon>
        <taxon>Chitinophagales</taxon>
        <taxon>Chitinophagaceae</taxon>
        <taxon>Pseudobacter</taxon>
    </lineage>
</organism>
<protein>
    <submittedName>
        <fullName evidence="7">Patatin-like phospholipase family protein</fullName>
    </submittedName>
</protein>
<name>A0AAJ5WSH1_9BACT</name>
<dbReference type="Gene3D" id="3.40.1090.10">
    <property type="entry name" value="Cytosolic phospholipase A2 catalytic domain"/>
    <property type="match status" value="2"/>
</dbReference>
<feature type="active site" description="Proton acceptor" evidence="4">
    <location>
        <position position="242"/>
    </location>
</feature>
<dbReference type="Pfam" id="PF01734">
    <property type="entry name" value="Patatin"/>
    <property type="match status" value="1"/>
</dbReference>
<feature type="short sequence motif" description="DGA/G" evidence="4">
    <location>
        <begin position="242"/>
        <end position="244"/>
    </location>
</feature>
<comment type="caution">
    <text evidence="4">Lacks conserved residue(s) required for the propagation of feature annotation.</text>
</comment>
<dbReference type="InterPro" id="IPR002641">
    <property type="entry name" value="PNPLA_dom"/>
</dbReference>
<accession>A0AAJ5WSH1</accession>
<evidence type="ECO:0000256" key="2">
    <source>
        <dbReference type="ARBA" id="ARBA00022963"/>
    </source>
</evidence>
<evidence type="ECO:0000256" key="3">
    <source>
        <dbReference type="ARBA" id="ARBA00023098"/>
    </source>
</evidence>
<dbReference type="EMBL" id="CP119311">
    <property type="protein sequence ID" value="WEK36504.1"/>
    <property type="molecule type" value="Genomic_DNA"/>
</dbReference>
<keyword evidence="2 4" id="KW-0442">Lipid degradation</keyword>
<reference evidence="7" key="1">
    <citation type="submission" date="2023-03" db="EMBL/GenBank/DDBJ databases">
        <title>Andean soil-derived lignocellulolytic bacterial consortium as a source of novel taxa and putative plastic-active enzymes.</title>
        <authorList>
            <person name="Diaz-Garcia L."/>
            <person name="Chuvochina M."/>
            <person name="Feuerriegel G."/>
            <person name="Bunk B."/>
            <person name="Sproer C."/>
            <person name="Streit W.R."/>
            <person name="Rodriguez L.M."/>
            <person name="Overmann J."/>
            <person name="Jimenez D.J."/>
        </authorList>
    </citation>
    <scope>NUCLEOTIDE SEQUENCE</scope>
    <source>
        <strain evidence="7">MAG 7</strain>
    </source>
</reference>
<keyword evidence="5" id="KW-0812">Transmembrane</keyword>
<keyword evidence="5" id="KW-1133">Transmembrane helix</keyword>
<dbReference type="SUPFAM" id="SSF52151">
    <property type="entry name" value="FabD/lysophospholipase-like"/>
    <property type="match status" value="1"/>
</dbReference>
<evidence type="ECO:0000259" key="6">
    <source>
        <dbReference type="PROSITE" id="PS51635"/>
    </source>
</evidence>
<feature type="active site" description="Nucleophile" evidence="4">
    <location>
        <position position="47"/>
    </location>
</feature>
<keyword evidence="5" id="KW-0472">Membrane</keyword>
<dbReference type="Proteomes" id="UP001220610">
    <property type="component" value="Chromosome"/>
</dbReference>
<evidence type="ECO:0000256" key="1">
    <source>
        <dbReference type="ARBA" id="ARBA00022801"/>
    </source>
</evidence>
<proteinExistence type="predicted"/>
<dbReference type="InterPro" id="IPR050301">
    <property type="entry name" value="NTE"/>
</dbReference>
<feature type="transmembrane region" description="Helical" evidence="5">
    <location>
        <begin position="82"/>
        <end position="106"/>
    </location>
</feature>
<dbReference type="GO" id="GO:0016042">
    <property type="term" value="P:lipid catabolic process"/>
    <property type="evidence" value="ECO:0007669"/>
    <property type="project" value="UniProtKB-UniRule"/>
</dbReference>
<dbReference type="InterPro" id="IPR016035">
    <property type="entry name" value="Acyl_Trfase/lysoPLipase"/>
</dbReference>
<dbReference type="AlphaFoldDB" id="A0AAJ5WSH1"/>
<evidence type="ECO:0000313" key="7">
    <source>
        <dbReference type="EMBL" id="WEK36504.1"/>
    </source>
</evidence>